<dbReference type="HOGENOM" id="CLU_189765_0_0_4"/>
<proteinExistence type="predicted"/>
<evidence type="ECO:0000313" key="1">
    <source>
        <dbReference type="EMBL" id="AIJ49404.1"/>
    </source>
</evidence>
<organism evidence="1 2">
    <name type="scientific">Comamonas testosteroni TK102</name>
    <dbReference type="NCBI Taxonomy" id="1392005"/>
    <lineage>
        <taxon>Bacteria</taxon>
        <taxon>Pseudomonadati</taxon>
        <taxon>Pseudomonadota</taxon>
        <taxon>Betaproteobacteria</taxon>
        <taxon>Burkholderiales</taxon>
        <taxon>Comamonadaceae</taxon>
        <taxon>Comamonas</taxon>
    </lineage>
</organism>
<gene>
    <name evidence="1" type="ORF">O987_26690</name>
</gene>
<accession>A0A076PRF2</accession>
<evidence type="ECO:0000313" key="2">
    <source>
        <dbReference type="Proteomes" id="UP000028782"/>
    </source>
</evidence>
<dbReference type="EMBL" id="CP006704">
    <property type="protein sequence ID" value="AIJ49404.1"/>
    <property type="molecule type" value="Genomic_DNA"/>
</dbReference>
<protein>
    <recommendedName>
        <fullName evidence="3">DUF2783 domain-containing protein</fullName>
    </recommendedName>
</protein>
<dbReference type="Pfam" id="PF10932">
    <property type="entry name" value="DUF2783"/>
    <property type="match status" value="1"/>
</dbReference>
<dbReference type="RefSeq" id="WP_003060675.1">
    <property type="nucleotide sequence ID" value="NZ_CP006704.1"/>
</dbReference>
<sequence length="88" mass="9151">MLLSTHPNLQACDDFYEALIATHQGLETAQSHALNARLVLLLANHIGHQKTLLHALELARASAGFAPAGADAAERGAVTPVAPVHAAV</sequence>
<evidence type="ECO:0008006" key="3">
    <source>
        <dbReference type="Google" id="ProtNLM"/>
    </source>
</evidence>
<reference evidence="1 2" key="1">
    <citation type="journal article" date="2014" name="Genome Announc.">
        <title>Complete Genome Sequence of Polychlorinated Biphenyl Degrader Comamonas testosteroni TK102 (NBRC 109938).</title>
        <authorList>
            <person name="Fukuda K."/>
            <person name="Hosoyama A."/>
            <person name="Tsuchikane K."/>
            <person name="Ohji S."/>
            <person name="Yamazoe A."/>
            <person name="Fujita N."/>
            <person name="Shintani M."/>
            <person name="Kimbara K."/>
        </authorList>
    </citation>
    <scope>NUCLEOTIDE SEQUENCE [LARGE SCALE GENOMIC DNA]</scope>
    <source>
        <strain evidence="1">TK102</strain>
    </source>
</reference>
<dbReference type="Proteomes" id="UP000028782">
    <property type="component" value="Chromosome"/>
</dbReference>
<dbReference type="AlphaFoldDB" id="A0A076PRF2"/>
<dbReference type="InterPro" id="IPR021233">
    <property type="entry name" value="DUF2783"/>
</dbReference>
<name>A0A076PRF2_COMTE</name>
<dbReference type="KEGG" id="ctes:O987_26690"/>